<dbReference type="InterPro" id="IPR050371">
    <property type="entry name" value="Fungal_virulence_M36"/>
</dbReference>
<evidence type="ECO:0000256" key="8">
    <source>
        <dbReference type="ARBA" id="ARBA00022801"/>
    </source>
</evidence>
<dbReference type="EC" id="3.4.24.-" evidence="14"/>
<gene>
    <name evidence="17" type="ORF">BDV29DRAFT_198836</name>
</gene>
<dbReference type="GO" id="GO:0008270">
    <property type="term" value="F:zinc ion binding"/>
    <property type="evidence" value="ECO:0007669"/>
    <property type="project" value="InterPro"/>
</dbReference>
<dbReference type="PANTHER" id="PTHR33478:SF1">
    <property type="entry name" value="EXTRACELLULAR METALLOPROTEINASE MEP"/>
    <property type="match status" value="1"/>
</dbReference>
<dbReference type="GO" id="GO:0005576">
    <property type="term" value="C:extracellular region"/>
    <property type="evidence" value="ECO:0007669"/>
    <property type="project" value="UniProtKB-SubCell"/>
</dbReference>
<dbReference type="Pfam" id="PF02128">
    <property type="entry name" value="Peptidase_M36"/>
    <property type="match status" value="1"/>
</dbReference>
<feature type="binding site" evidence="13">
    <location>
        <position position="247"/>
    </location>
    <ligand>
        <name>Zn(2+)</name>
        <dbReference type="ChEBI" id="CHEBI:29105"/>
        <note>catalytic</note>
    </ligand>
</feature>
<feature type="region of interest" description="Disordered" evidence="15">
    <location>
        <begin position="285"/>
        <end position="309"/>
    </location>
</feature>
<evidence type="ECO:0000256" key="6">
    <source>
        <dbReference type="ARBA" id="ARBA00022723"/>
    </source>
</evidence>
<evidence type="ECO:0000256" key="5">
    <source>
        <dbReference type="ARBA" id="ARBA00022670"/>
    </source>
</evidence>
<proteinExistence type="inferred from homology"/>
<evidence type="ECO:0000256" key="1">
    <source>
        <dbReference type="ARBA" id="ARBA00003174"/>
    </source>
</evidence>
<keyword evidence="10 14" id="KW-0482">Metalloprotease</keyword>
<feature type="binding site" evidence="13">
    <location>
        <position position="431"/>
    </location>
    <ligand>
        <name>Zn(2+)</name>
        <dbReference type="ChEBI" id="CHEBI:29105"/>
        <note>catalytic</note>
    </ligand>
</feature>
<feature type="chain" id="PRO_5025084557" description="Extracellular metalloproteinase" evidence="14">
    <location>
        <begin position="24"/>
        <end position="641"/>
    </location>
</feature>
<evidence type="ECO:0000256" key="4">
    <source>
        <dbReference type="ARBA" id="ARBA00022525"/>
    </source>
</evidence>
<protein>
    <recommendedName>
        <fullName evidence="14">Extracellular metalloproteinase</fullName>
        <ecNumber evidence="14">3.4.24.-</ecNumber>
    </recommendedName>
    <alternativeName>
        <fullName evidence="14">Fungalysin</fullName>
    </alternativeName>
</protein>
<accession>A0A5N5XDR4</accession>
<keyword evidence="7 14" id="KW-0732">Signal</keyword>
<evidence type="ECO:0000256" key="14">
    <source>
        <dbReference type="RuleBase" id="RU364017"/>
    </source>
</evidence>
<evidence type="ECO:0000256" key="15">
    <source>
        <dbReference type="SAM" id="MobiDB-lite"/>
    </source>
</evidence>
<dbReference type="AlphaFoldDB" id="A0A5N5XDR4"/>
<dbReference type="GO" id="GO:0006508">
    <property type="term" value="P:proteolysis"/>
    <property type="evidence" value="ECO:0007669"/>
    <property type="project" value="UniProtKB-KW"/>
</dbReference>
<evidence type="ECO:0000313" key="17">
    <source>
        <dbReference type="EMBL" id="KAB8077492.1"/>
    </source>
</evidence>
<name>A0A5N5XDR4_9EURO</name>
<dbReference type="EMBL" id="ML732168">
    <property type="protein sequence ID" value="KAB8077492.1"/>
    <property type="molecule type" value="Genomic_DNA"/>
</dbReference>
<evidence type="ECO:0000259" key="16">
    <source>
        <dbReference type="Pfam" id="PF07504"/>
    </source>
</evidence>
<reference evidence="17 18" key="1">
    <citation type="submission" date="2019-04" db="EMBL/GenBank/DDBJ databases">
        <title>Friends and foes A comparative genomics study of 23 Aspergillus species from section Flavi.</title>
        <authorList>
            <consortium name="DOE Joint Genome Institute"/>
            <person name="Kjaerbolling I."/>
            <person name="Vesth T."/>
            <person name="Frisvad J.C."/>
            <person name="Nybo J.L."/>
            <person name="Theobald S."/>
            <person name="Kildgaard S."/>
            <person name="Isbrandt T."/>
            <person name="Kuo A."/>
            <person name="Sato A."/>
            <person name="Lyhne E.K."/>
            <person name="Kogle M.E."/>
            <person name="Wiebenga A."/>
            <person name="Kun R.S."/>
            <person name="Lubbers R.J."/>
            <person name="Makela M.R."/>
            <person name="Barry K."/>
            <person name="Chovatia M."/>
            <person name="Clum A."/>
            <person name="Daum C."/>
            <person name="Haridas S."/>
            <person name="He G."/>
            <person name="LaButti K."/>
            <person name="Lipzen A."/>
            <person name="Mondo S."/>
            <person name="Riley R."/>
            <person name="Salamov A."/>
            <person name="Simmons B.A."/>
            <person name="Magnuson J.K."/>
            <person name="Henrissat B."/>
            <person name="Mortensen U.H."/>
            <person name="Larsen T.O."/>
            <person name="Devries R.P."/>
            <person name="Grigoriev I.V."/>
            <person name="Machida M."/>
            <person name="Baker S.E."/>
            <person name="Andersen M.R."/>
        </authorList>
    </citation>
    <scope>NUCLEOTIDE SEQUENCE [LARGE SCALE GENOMIC DNA]</scope>
    <source>
        <strain evidence="17 18">CBS 151.66</strain>
    </source>
</reference>
<dbReference type="SUPFAM" id="SSF55486">
    <property type="entry name" value="Metalloproteases ('zincins'), catalytic domain"/>
    <property type="match status" value="1"/>
</dbReference>
<dbReference type="Pfam" id="PF07504">
    <property type="entry name" value="FTP"/>
    <property type="match status" value="1"/>
</dbReference>
<evidence type="ECO:0000256" key="9">
    <source>
        <dbReference type="ARBA" id="ARBA00022833"/>
    </source>
</evidence>
<organism evidence="17 18">
    <name type="scientific">Aspergillus leporis</name>
    <dbReference type="NCBI Taxonomy" id="41062"/>
    <lineage>
        <taxon>Eukaryota</taxon>
        <taxon>Fungi</taxon>
        <taxon>Dikarya</taxon>
        <taxon>Ascomycota</taxon>
        <taxon>Pezizomycotina</taxon>
        <taxon>Eurotiomycetes</taxon>
        <taxon>Eurotiomycetidae</taxon>
        <taxon>Eurotiales</taxon>
        <taxon>Aspergillaceae</taxon>
        <taxon>Aspergillus</taxon>
        <taxon>Aspergillus subgen. Circumdati</taxon>
    </lineage>
</organism>
<dbReference type="GO" id="GO:0004222">
    <property type="term" value="F:metalloendopeptidase activity"/>
    <property type="evidence" value="ECO:0007669"/>
    <property type="project" value="InterPro"/>
</dbReference>
<dbReference type="InterPro" id="IPR027268">
    <property type="entry name" value="Peptidase_M4/M1_CTD_sf"/>
</dbReference>
<dbReference type="Proteomes" id="UP000326565">
    <property type="component" value="Unassembled WGS sequence"/>
</dbReference>
<keyword evidence="8 14" id="KW-0378">Hydrolase</keyword>
<keyword evidence="6 13" id="KW-0479">Metal-binding</keyword>
<dbReference type="InterPro" id="IPR011096">
    <property type="entry name" value="FTP_domain"/>
</dbReference>
<keyword evidence="5 14" id="KW-0645">Protease</keyword>
<comment type="function">
    <text evidence="1">Secreted metalloproteinase that allows assimilation of proteinaceous substrates.</text>
</comment>
<dbReference type="Gene3D" id="1.10.390.10">
    <property type="entry name" value="Neutral Protease Domain 2"/>
    <property type="match status" value="1"/>
</dbReference>
<comment type="cofactor">
    <cofactor evidence="13">
        <name>Zn(2+)</name>
        <dbReference type="ChEBI" id="CHEBI:29105"/>
    </cofactor>
    <text evidence="13">Binds 1 zinc ion per subunit.</text>
</comment>
<comment type="subcellular location">
    <subcellularLocation>
        <location evidence="2 14">Secreted</location>
    </subcellularLocation>
</comment>
<feature type="binding site" evidence="13">
    <location>
        <position position="435"/>
    </location>
    <ligand>
        <name>Zn(2+)</name>
        <dbReference type="ChEBI" id="CHEBI:29105"/>
        <note>catalytic</note>
    </ligand>
</feature>
<keyword evidence="9 13" id="KW-0862">Zinc</keyword>
<evidence type="ECO:0000256" key="2">
    <source>
        <dbReference type="ARBA" id="ARBA00004613"/>
    </source>
</evidence>
<dbReference type="CDD" id="cd09596">
    <property type="entry name" value="M36"/>
    <property type="match status" value="1"/>
</dbReference>
<feature type="active site" evidence="12">
    <location>
        <position position="432"/>
    </location>
</feature>
<dbReference type="OrthoDB" id="3227768at2759"/>
<evidence type="ECO:0000256" key="10">
    <source>
        <dbReference type="ARBA" id="ARBA00023049"/>
    </source>
</evidence>
<feature type="compositionally biased region" description="Polar residues" evidence="15">
    <location>
        <begin position="288"/>
        <end position="299"/>
    </location>
</feature>
<dbReference type="PRINTS" id="PR00999">
    <property type="entry name" value="FUNGALYSIN"/>
</dbReference>
<feature type="signal peptide" evidence="14">
    <location>
        <begin position="1"/>
        <end position="23"/>
    </location>
</feature>
<feature type="binding site" evidence="13">
    <location>
        <position position="461"/>
    </location>
    <ligand>
        <name>Zn(2+)</name>
        <dbReference type="ChEBI" id="CHEBI:29105"/>
        <note>catalytic</note>
    </ligand>
</feature>
<evidence type="ECO:0000256" key="12">
    <source>
        <dbReference type="PIRSR" id="PIRSR601842-1"/>
    </source>
</evidence>
<dbReference type="InterPro" id="IPR001842">
    <property type="entry name" value="Peptidase_M36"/>
</dbReference>
<evidence type="ECO:0000313" key="18">
    <source>
        <dbReference type="Proteomes" id="UP000326565"/>
    </source>
</evidence>
<evidence type="ECO:0000256" key="13">
    <source>
        <dbReference type="PIRSR" id="PIRSR601842-2"/>
    </source>
</evidence>
<keyword evidence="18" id="KW-1185">Reference proteome</keyword>
<evidence type="ECO:0000256" key="7">
    <source>
        <dbReference type="ARBA" id="ARBA00022729"/>
    </source>
</evidence>
<dbReference type="PANTHER" id="PTHR33478">
    <property type="entry name" value="EXTRACELLULAR METALLOPROTEINASE MEP"/>
    <property type="match status" value="1"/>
</dbReference>
<keyword evidence="4 14" id="KW-0964">Secreted</keyword>
<sequence length="641" mass="70690">MRLLSFIGALVLAVSLTAHPTHSFQDTNHRGVAVLDDLRLRPNVEYLDNNQQTPVSSSDETLMPQSYVETATQLVREKFANVTIRLKDDHYVGDNGVAHVHFRQTVHGVDVDNADFNVNVGKDGSVLSYGNSFYTGEIPDTNPLTKRDFSDPVIALKSALTRLKLPIKAERVSAEATTDENVESVVFRGTSGAISEPTAKLVYLVKSDGALALTWRVETDVEENWLLTYVDAKAGEELHGVVDYVSHATFQVYAWGLNDPTEGERTIITDPWDLEASSHTWLSDGERNYTTTRGNNGIAQDNPRGSREYIDNYRPESPDLKFEYPISENRTPPSSYINASITQLFYTVNTYHDLLYTLGFNEKAGNFQWNNRGLGGRDKDYVIMNAQDGSGTNNANFATPPDGQPGRMRMYIFTQSRPYRDGAFEAGIVIHEYTHGLSNRLTGGPTNTRCLSAFESAGMGEGWGDFMATAIRLKPGDTRHTDYGLGVWADNKPGGSRRYLYSTSLETNPLVYTSMNSIHQVHAAGNVWATMLYEVLWNLIDKHGKEDGPKPIFDKGIPRDGKYLAMKLVIDGMAMQPCNPNFVSARDAILDADTALTGGLNTCEIWTAFAKRGLGQGAVYSGLGSRVGSNEIPTGVCEAKS</sequence>
<keyword evidence="11 14" id="KW-0865">Zymogen</keyword>
<comment type="similarity">
    <text evidence="3 14">Belongs to the peptidase M36 family.</text>
</comment>
<evidence type="ECO:0000256" key="3">
    <source>
        <dbReference type="ARBA" id="ARBA00006006"/>
    </source>
</evidence>
<evidence type="ECO:0000256" key="11">
    <source>
        <dbReference type="ARBA" id="ARBA00023145"/>
    </source>
</evidence>
<dbReference type="Gene3D" id="3.10.170.10">
    <property type="match status" value="1"/>
</dbReference>
<feature type="domain" description="FTP" evidence="16">
    <location>
        <begin position="84"/>
        <end position="133"/>
    </location>
</feature>